<reference evidence="2 3" key="1">
    <citation type="submission" date="2019-11" db="EMBL/GenBank/DDBJ databases">
        <title>Paenibacillus monticola sp. nov., a novel PGPR strain isolated from mountain sample in China.</title>
        <authorList>
            <person name="Zhao Q."/>
            <person name="Li H.-P."/>
            <person name="Zhang J.-L."/>
        </authorList>
    </citation>
    <scope>NUCLEOTIDE SEQUENCE [LARGE SCALE GENOMIC DNA]</scope>
    <source>
        <strain evidence="2 3">LC-T2</strain>
    </source>
</reference>
<organism evidence="2 3">
    <name type="scientific">Paenibacillus monticola</name>
    <dbReference type="NCBI Taxonomy" id="2666075"/>
    <lineage>
        <taxon>Bacteria</taxon>
        <taxon>Bacillati</taxon>
        <taxon>Bacillota</taxon>
        <taxon>Bacilli</taxon>
        <taxon>Bacillales</taxon>
        <taxon>Paenibacillaceae</taxon>
        <taxon>Paenibacillus</taxon>
    </lineage>
</organism>
<protein>
    <submittedName>
        <fullName evidence="2">Uncharacterized protein</fullName>
    </submittedName>
</protein>
<dbReference type="Proteomes" id="UP000463051">
    <property type="component" value="Unassembled WGS sequence"/>
</dbReference>
<accession>A0A7X2H8Q9</accession>
<feature type="transmembrane region" description="Helical" evidence="1">
    <location>
        <begin position="189"/>
        <end position="213"/>
    </location>
</feature>
<sequence>MKDKLFKYFKSSVSGKALIYTYMPIFHKFYLLIVYTSLAGAISTGLSILFIFSIPNWLIVSLSLTVVLIFSLFGLNQVMAYKAMKVLKRHYSINTKPKQWQSIVSEMQIHLITEYLIENGIYSKWKIEKLLDSYCEDEKKKKLPPLVAPGILLAISIPNITQLVTRAYTHFNLEENIPEFMKQTNNYSINLNLSLFVVIFILSTMMVATVAMCNKIKDGVMEIVGNNDGPKREALIETLDNILYQFKEKLNEDEFIQSPPHRQ</sequence>
<keyword evidence="1" id="KW-1133">Transmembrane helix</keyword>
<name>A0A7X2H8Q9_9BACL</name>
<gene>
    <name evidence="2" type="ORF">GJB61_21660</name>
</gene>
<keyword evidence="1" id="KW-0472">Membrane</keyword>
<evidence type="ECO:0000313" key="3">
    <source>
        <dbReference type="Proteomes" id="UP000463051"/>
    </source>
</evidence>
<dbReference type="RefSeq" id="WP_154121111.1">
    <property type="nucleotide sequence ID" value="NZ_WJXB01000010.1"/>
</dbReference>
<keyword evidence="1" id="KW-0812">Transmembrane</keyword>
<evidence type="ECO:0000313" key="2">
    <source>
        <dbReference type="EMBL" id="MRN55594.1"/>
    </source>
</evidence>
<comment type="caution">
    <text evidence="2">The sequence shown here is derived from an EMBL/GenBank/DDBJ whole genome shotgun (WGS) entry which is preliminary data.</text>
</comment>
<dbReference type="AlphaFoldDB" id="A0A7X2H8Q9"/>
<keyword evidence="3" id="KW-1185">Reference proteome</keyword>
<proteinExistence type="predicted"/>
<feature type="transmembrane region" description="Helical" evidence="1">
    <location>
        <begin position="58"/>
        <end position="79"/>
    </location>
</feature>
<feature type="transmembrane region" description="Helical" evidence="1">
    <location>
        <begin position="29"/>
        <end position="52"/>
    </location>
</feature>
<dbReference type="EMBL" id="WJXB01000010">
    <property type="protein sequence ID" value="MRN55594.1"/>
    <property type="molecule type" value="Genomic_DNA"/>
</dbReference>
<evidence type="ECO:0000256" key="1">
    <source>
        <dbReference type="SAM" id="Phobius"/>
    </source>
</evidence>